<gene>
    <name evidence="1" type="ORF">PPERSA_04532</name>
</gene>
<name>A0A0V0QTI2_PSEPJ</name>
<dbReference type="InParanoid" id="A0A0V0QTI2"/>
<keyword evidence="2" id="KW-1185">Reference proteome</keyword>
<evidence type="ECO:0000313" key="2">
    <source>
        <dbReference type="Proteomes" id="UP000054937"/>
    </source>
</evidence>
<sequence>MIDLIYLLQLFAKNIQYIIKIKNYIKYKKYHLNMINIIQNQHKCYLFIINKTNFKYIQQYNCAQFQAYLQNLINKQLFFIYFFINILYQNKNFNFHNKLYFILINVCNLNLKFEI</sequence>
<dbReference type="EMBL" id="LDAU01000107">
    <property type="protein sequence ID" value="KRX05495.1"/>
    <property type="molecule type" value="Genomic_DNA"/>
</dbReference>
<protein>
    <submittedName>
        <fullName evidence="1">Uncharacterized protein</fullName>
    </submittedName>
</protein>
<organism evidence="1 2">
    <name type="scientific">Pseudocohnilembus persalinus</name>
    <name type="common">Ciliate</name>
    <dbReference type="NCBI Taxonomy" id="266149"/>
    <lineage>
        <taxon>Eukaryota</taxon>
        <taxon>Sar</taxon>
        <taxon>Alveolata</taxon>
        <taxon>Ciliophora</taxon>
        <taxon>Intramacronucleata</taxon>
        <taxon>Oligohymenophorea</taxon>
        <taxon>Scuticociliatia</taxon>
        <taxon>Philasterida</taxon>
        <taxon>Pseudocohnilembidae</taxon>
        <taxon>Pseudocohnilembus</taxon>
    </lineage>
</organism>
<accession>A0A0V0QTI2</accession>
<dbReference type="Proteomes" id="UP000054937">
    <property type="component" value="Unassembled WGS sequence"/>
</dbReference>
<comment type="caution">
    <text evidence="1">The sequence shown here is derived from an EMBL/GenBank/DDBJ whole genome shotgun (WGS) entry which is preliminary data.</text>
</comment>
<reference evidence="1 2" key="1">
    <citation type="journal article" date="2015" name="Sci. Rep.">
        <title>Genome of the facultative scuticociliatosis pathogen Pseudocohnilembus persalinus provides insight into its virulence through horizontal gene transfer.</title>
        <authorList>
            <person name="Xiong J."/>
            <person name="Wang G."/>
            <person name="Cheng J."/>
            <person name="Tian M."/>
            <person name="Pan X."/>
            <person name="Warren A."/>
            <person name="Jiang C."/>
            <person name="Yuan D."/>
            <person name="Miao W."/>
        </authorList>
    </citation>
    <scope>NUCLEOTIDE SEQUENCE [LARGE SCALE GENOMIC DNA]</scope>
    <source>
        <strain evidence="1">36N120E</strain>
    </source>
</reference>
<dbReference type="AlphaFoldDB" id="A0A0V0QTI2"/>
<evidence type="ECO:0000313" key="1">
    <source>
        <dbReference type="EMBL" id="KRX05495.1"/>
    </source>
</evidence>
<proteinExistence type="predicted"/>